<dbReference type="PANTHER" id="PTHR46072">
    <property type="entry name" value="AMIDASE-RELATED-RELATED"/>
    <property type="match status" value="1"/>
</dbReference>
<feature type="binding site" evidence="6">
    <location>
        <position position="183"/>
    </location>
    <ligand>
        <name>substrate</name>
    </ligand>
</feature>
<dbReference type="PIRSF" id="PIRSF001221">
    <property type="entry name" value="Amidase_fungi"/>
    <property type="match status" value="1"/>
</dbReference>
<gene>
    <name evidence="8" type="ORF">A1Q1_05305</name>
</gene>
<dbReference type="PANTHER" id="PTHR46072:SF4">
    <property type="entry name" value="AMIDASE C550.07-RELATED"/>
    <property type="match status" value="1"/>
</dbReference>
<sequence length="520" mass="56506">MVQDPVDNYSTRAAQAIANRDATIPQDWMLPKSAFPLPNNVTSLLSLKLSPEEMAIVELPAYELRDKIAAGKLTAVDVTTAYLKAAAVAQQTVNCVVELIPEEALERARWLDEQLKTTGRPVGPLHGVPVSLKDHINLKGHDSPCGILSFVGNMVAKDDAHLVSILRDAGAVFHVKTTNPQSLMHLETCSYLGTTRCPYNPALTSGGSSGGEGATMGMKASALGVGTDIGGSVRSPAAANGVFAFKPSSRRLPYEGCNMPVGPAGWEGVLCTQGPFARSARDLEEYMRVILNSKPWEKDPRDDGVVKPVTPIRRALEDAVEKLSAGKGDTTFELVEYTLPSPEEAWKIITSLYWPDAGDMVRSNLAAANEPVMELTDWILTEGGQKPTLDEALERIVTRDQWRSMLAKHWHDAGLDVVLAPVGPTPAPKHGTAKYWNYTSYWNLADYPAVVFPTGRFVDPTLDVHQPERQPRNEKEAFVWSNYDADTFAGAPIGLQLIGYQSHDEETLAALRAVLAALDA</sequence>
<comment type="catalytic activity">
    <reaction evidence="1">
        <text>a monocarboxylic acid amide + H2O = a monocarboxylate + NH4(+)</text>
        <dbReference type="Rhea" id="RHEA:12020"/>
        <dbReference type="ChEBI" id="CHEBI:15377"/>
        <dbReference type="ChEBI" id="CHEBI:28938"/>
        <dbReference type="ChEBI" id="CHEBI:35757"/>
        <dbReference type="ChEBI" id="CHEBI:83628"/>
        <dbReference type="EC" id="3.5.1.4"/>
    </reaction>
</comment>
<comment type="caution">
    <text evidence="8">The sequence shown here is derived from an EMBL/GenBank/DDBJ whole genome shotgun (WGS) entry which is preliminary data.</text>
</comment>
<reference evidence="8 9" key="1">
    <citation type="journal article" date="2012" name="Eukaryot. Cell">
        <title>Draft genome sequence of CBS 2479, the standard type strain of Trichosporon asahii.</title>
        <authorList>
            <person name="Yang R.Y."/>
            <person name="Li H.T."/>
            <person name="Zhu H."/>
            <person name="Zhou G.P."/>
            <person name="Wang M."/>
            <person name="Wang L."/>
        </authorList>
    </citation>
    <scope>NUCLEOTIDE SEQUENCE [LARGE SCALE GENOMIC DNA]</scope>
    <source>
        <strain evidence="9">ATCC 90039 / CBS 2479 / JCM 2466 / KCTC 7840 / NCYC 2677 / UAMH 7654</strain>
    </source>
</reference>
<dbReference type="Gene3D" id="3.90.1300.10">
    <property type="entry name" value="Amidase signature (AS) domain"/>
    <property type="match status" value="1"/>
</dbReference>
<accession>J6EP53</accession>
<name>J6EP53_TRIAS</name>
<keyword evidence="4" id="KW-0378">Hydrolase</keyword>
<dbReference type="Pfam" id="PF01425">
    <property type="entry name" value="Amidase"/>
    <property type="match status" value="2"/>
</dbReference>
<evidence type="ECO:0000256" key="2">
    <source>
        <dbReference type="ARBA" id="ARBA00009199"/>
    </source>
</evidence>
<organism evidence="8 9">
    <name type="scientific">Trichosporon asahii var. asahii (strain ATCC 90039 / CBS 2479 / JCM 2466 / KCTC 7840 / NBRC 103889/ NCYC 2677 / UAMH 7654)</name>
    <name type="common">Yeast</name>
    <dbReference type="NCBI Taxonomy" id="1186058"/>
    <lineage>
        <taxon>Eukaryota</taxon>
        <taxon>Fungi</taxon>
        <taxon>Dikarya</taxon>
        <taxon>Basidiomycota</taxon>
        <taxon>Agaricomycotina</taxon>
        <taxon>Tremellomycetes</taxon>
        <taxon>Trichosporonales</taxon>
        <taxon>Trichosporonaceae</taxon>
        <taxon>Trichosporon</taxon>
    </lineage>
</organism>
<feature type="domain" description="Amidase" evidence="7">
    <location>
        <begin position="301"/>
        <end position="508"/>
    </location>
</feature>
<dbReference type="SUPFAM" id="SSF75304">
    <property type="entry name" value="Amidase signature (AS) enzymes"/>
    <property type="match status" value="1"/>
</dbReference>
<evidence type="ECO:0000259" key="7">
    <source>
        <dbReference type="Pfam" id="PF01425"/>
    </source>
</evidence>
<dbReference type="VEuPathDB" id="FungiDB:A1Q1_05305"/>
<evidence type="ECO:0000313" key="9">
    <source>
        <dbReference type="Proteomes" id="UP000002748"/>
    </source>
</evidence>
<evidence type="ECO:0000313" key="8">
    <source>
        <dbReference type="EMBL" id="EJT46184.1"/>
    </source>
</evidence>
<feature type="binding site" evidence="6">
    <location>
        <begin position="229"/>
        <end position="232"/>
    </location>
    <ligand>
        <name>substrate</name>
    </ligand>
</feature>
<evidence type="ECO:0000256" key="1">
    <source>
        <dbReference type="ARBA" id="ARBA00001311"/>
    </source>
</evidence>
<dbReference type="OrthoDB" id="6428749at2759"/>
<evidence type="ECO:0000256" key="4">
    <source>
        <dbReference type="ARBA" id="ARBA00022801"/>
    </source>
</evidence>
<proteinExistence type="inferred from homology"/>
<dbReference type="GO" id="GO:0004040">
    <property type="term" value="F:amidase activity"/>
    <property type="evidence" value="ECO:0007669"/>
    <property type="project" value="UniProtKB-EC"/>
</dbReference>
<evidence type="ECO:0000256" key="3">
    <source>
        <dbReference type="ARBA" id="ARBA00012922"/>
    </source>
</evidence>
<dbReference type="GeneID" id="25988817"/>
<feature type="domain" description="Amidase" evidence="7">
    <location>
        <begin position="77"/>
        <end position="299"/>
    </location>
</feature>
<dbReference type="Proteomes" id="UP000002748">
    <property type="component" value="Unassembled WGS sequence"/>
</dbReference>
<feature type="active site" description="Acyl-ester intermediate" evidence="5">
    <location>
        <position position="232"/>
    </location>
</feature>
<dbReference type="HOGENOM" id="CLU_009600_9_2_1"/>
<evidence type="ECO:0000256" key="5">
    <source>
        <dbReference type="PIRSR" id="PIRSR001221-1"/>
    </source>
</evidence>
<feature type="binding site" evidence="6">
    <location>
        <position position="208"/>
    </location>
    <ligand>
        <name>substrate</name>
    </ligand>
</feature>
<dbReference type="EC" id="3.5.1.4" evidence="3"/>
<dbReference type="EMBL" id="ALBS01000303">
    <property type="protein sequence ID" value="EJT46184.1"/>
    <property type="molecule type" value="Genomic_DNA"/>
</dbReference>
<feature type="active site" description="Charge relay system" evidence="5">
    <location>
        <position position="208"/>
    </location>
</feature>
<dbReference type="PROSITE" id="PS00571">
    <property type="entry name" value="AMIDASES"/>
    <property type="match status" value="1"/>
</dbReference>
<protein>
    <recommendedName>
        <fullName evidence="3">amidase</fullName>
        <ecNumber evidence="3">3.5.1.4</ecNumber>
    </recommendedName>
</protein>
<dbReference type="KEGG" id="tasa:A1Q1_05305"/>
<dbReference type="InterPro" id="IPR020556">
    <property type="entry name" value="Amidase_CS"/>
</dbReference>
<dbReference type="RefSeq" id="XP_014177512.1">
    <property type="nucleotide sequence ID" value="XM_014322037.1"/>
</dbReference>
<dbReference type="AlphaFoldDB" id="J6EP53"/>
<feature type="active site" description="Charge relay system" evidence="5">
    <location>
        <position position="133"/>
    </location>
</feature>
<dbReference type="InterPro" id="IPR023631">
    <property type="entry name" value="Amidase_dom"/>
</dbReference>
<comment type="similarity">
    <text evidence="2">Belongs to the amidase family.</text>
</comment>
<dbReference type="InterPro" id="IPR036928">
    <property type="entry name" value="AS_sf"/>
</dbReference>
<evidence type="ECO:0000256" key="6">
    <source>
        <dbReference type="PIRSR" id="PIRSR001221-2"/>
    </source>
</evidence>